<feature type="compositionally biased region" description="Basic and acidic residues" evidence="1">
    <location>
        <begin position="615"/>
        <end position="646"/>
    </location>
</feature>
<dbReference type="Proteomes" id="UP000028837">
    <property type="component" value="Unassembled WGS sequence"/>
</dbReference>
<feature type="transmembrane region" description="Helical" evidence="2">
    <location>
        <begin position="529"/>
        <end position="549"/>
    </location>
</feature>
<dbReference type="AlphaFoldDB" id="A0A086KXG1"/>
<comment type="caution">
    <text evidence="3">The sequence shown here is derived from an EMBL/GenBank/DDBJ whole genome shotgun (WGS) entry which is preliminary data.</text>
</comment>
<feature type="compositionally biased region" description="Polar residues" evidence="1">
    <location>
        <begin position="308"/>
        <end position="317"/>
    </location>
</feature>
<sequence length="736" mass="80257">MIREFSSGGQHHDPRFSDSSSAFFSMGGNEDLSEGSAFLLEKTAGNEEPKTLDKESQADGTDRPDAHEGLSHSHENKTPNHADDERKQAEAQMEATVHAKQHVTEHEDISDAKTPATDTLREISAASEILTQPDTHRSNNGSCPMAEPEEQKRNTVTAEEIPNDQNVTGIQKRRPAKAALRHLSRTISRTSSSVRGIRRSIGKKSEQVNKLWNFVLSQAMGISSLCGLLSVLFLSLAVISCSWRSHEFQFEDRNGNNTISVFCSLDSVRRIHQLKRFNETGTLYLLDKPRKYADLIDSPYCLEDPDGAQNSTHSLPLSPSKETDDYPPEQIVENQAIGSEPSSRRLAVAADQDAREAAKLMEGVEEYADLDDGHKYPQRQDGDSVLPAGNSISSNATFPVKDADSDSVDLERVSPRMDSLKTKKESEGLFLSDWALAPFQVIFGRDPAASGNMTDDMARVRRTLLGPAVYELNCRYLPELKKAGEAFWSLVIPAFVFAAIGLLCSWLCTTWGRMLTGGLIHPSFTLKMLGTLSWIVSLVLLVAGLGAWGTTSDVAACVSAAGGSTVCKLGISSGIAVIALALNLLATIWFCVHFTDRHITDLKLEASQETGESSAYERELASRQGAERDLEAGKRAEHRHASEDRHIPKIVVGNAEELEAFSSDASNNGHQRQGSGNHLRNLVRQITQLASTLLLKLVPPVIIAFTPASLQPAAPQAAAIIASTISEAVLDLSERI</sequence>
<keyword evidence="2 3" id="KW-0812">Transmembrane</keyword>
<dbReference type="OrthoDB" id="330414at2759"/>
<feature type="region of interest" description="Disordered" evidence="1">
    <location>
        <begin position="613"/>
        <end position="646"/>
    </location>
</feature>
<feature type="region of interest" description="Disordered" evidence="1">
    <location>
        <begin position="307"/>
        <end position="326"/>
    </location>
</feature>
<evidence type="ECO:0000313" key="3">
    <source>
        <dbReference type="EMBL" id="KFG49079.1"/>
    </source>
</evidence>
<keyword evidence="2" id="KW-1133">Transmembrane helix</keyword>
<feature type="compositionally biased region" description="Polar residues" evidence="1">
    <location>
        <begin position="133"/>
        <end position="142"/>
    </location>
</feature>
<evidence type="ECO:0000313" key="4">
    <source>
        <dbReference type="Proteomes" id="UP000028837"/>
    </source>
</evidence>
<feature type="transmembrane region" description="Helical" evidence="2">
    <location>
        <begin position="486"/>
        <end position="508"/>
    </location>
</feature>
<feature type="region of interest" description="Disordered" evidence="1">
    <location>
        <begin position="133"/>
        <end position="174"/>
    </location>
</feature>
<evidence type="ECO:0000256" key="2">
    <source>
        <dbReference type="SAM" id="Phobius"/>
    </source>
</evidence>
<dbReference type="SMR" id="A0A086KXG1"/>
<reference evidence="3 4" key="1">
    <citation type="submission" date="2014-02" db="EMBL/GenBank/DDBJ databases">
        <authorList>
            <person name="Sibley D."/>
            <person name="Venepally P."/>
            <person name="Karamycheva S."/>
            <person name="Hadjithomas M."/>
            <person name="Khan A."/>
            <person name="Brunk B."/>
            <person name="Roos D."/>
            <person name="Caler E."/>
            <person name="Lorenzi H."/>
        </authorList>
    </citation>
    <scope>NUCLEOTIDE SEQUENCE [LARGE SCALE GENOMIC DNA]</scope>
    <source>
        <strain evidence="3 4">GAB2-2007-GAL-DOM2</strain>
    </source>
</reference>
<gene>
    <name evidence="3" type="ORF">TGDOM2_273510</name>
</gene>
<feature type="compositionally biased region" description="Basic and acidic residues" evidence="1">
    <location>
        <begin position="102"/>
        <end position="111"/>
    </location>
</feature>
<feature type="transmembrane region" description="Helical" evidence="2">
    <location>
        <begin position="569"/>
        <end position="592"/>
    </location>
</feature>
<dbReference type="EMBL" id="AHZU02000049">
    <property type="protein sequence ID" value="KFG49079.1"/>
    <property type="molecule type" value="Genomic_DNA"/>
</dbReference>
<feature type="region of interest" description="Disordered" evidence="1">
    <location>
        <begin position="1"/>
        <end position="115"/>
    </location>
</feature>
<accession>A0A086KXG1</accession>
<proteinExistence type="predicted"/>
<dbReference type="VEuPathDB" id="ToxoDB:TGDOM2_273510"/>
<evidence type="ECO:0000256" key="1">
    <source>
        <dbReference type="SAM" id="MobiDB-lite"/>
    </source>
</evidence>
<feature type="compositionally biased region" description="Basic and acidic residues" evidence="1">
    <location>
        <begin position="44"/>
        <end position="89"/>
    </location>
</feature>
<keyword evidence="2" id="KW-0472">Membrane</keyword>
<organism evidence="3 4">
    <name type="scientific">Toxoplasma gondii GAB2-2007-GAL-DOM2</name>
    <dbReference type="NCBI Taxonomy" id="1130820"/>
    <lineage>
        <taxon>Eukaryota</taxon>
        <taxon>Sar</taxon>
        <taxon>Alveolata</taxon>
        <taxon>Apicomplexa</taxon>
        <taxon>Conoidasida</taxon>
        <taxon>Coccidia</taxon>
        <taxon>Eucoccidiorida</taxon>
        <taxon>Eimeriorina</taxon>
        <taxon>Sarcocystidae</taxon>
        <taxon>Toxoplasma</taxon>
    </lineage>
</organism>
<name>A0A086KXG1_TOXGO</name>
<protein>
    <submittedName>
        <fullName evidence="3">Putative transmembrane protein</fullName>
    </submittedName>
</protein>